<sequence>MNFIRRTTVAAGAGLLALIGAAAPAVAMPAPTESTAPAQQTVPAAVASTFRSMADVLRSYVFTTDLATLPEAQRAVRASVIDPAQAAEVSAAIKKMPAAQATQPRTGTVFSVEPLREGAVSSAIAFYMAELKPANEPPYGYQVLQWTWSYRDDAAASAALTRHLEFLKSDQLDFGDLEADGSYEDMRVTSLTNGGYSDINDGYLVQSSWRGTSEGAFYFREGNVVTKLQAQEYFDNKTSAPTRGAFALADTLAKRQASTHGAATVTPAVQQLETTPIDRQR</sequence>
<protein>
    <submittedName>
        <fullName evidence="3">Uncharacterized protein</fullName>
    </submittedName>
</protein>
<reference evidence="3 4" key="1">
    <citation type="submission" date="2020-05" db="EMBL/GenBank/DDBJ databases">
        <title>Nakamurella sp. DB0629 isolated from air conditioner.</title>
        <authorList>
            <person name="Kim D.H."/>
            <person name="Kim D.-U."/>
        </authorList>
    </citation>
    <scope>NUCLEOTIDE SEQUENCE [LARGE SCALE GENOMIC DNA]</scope>
    <source>
        <strain evidence="3 4">DB0629</strain>
    </source>
</reference>
<evidence type="ECO:0000313" key="3">
    <source>
        <dbReference type="EMBL" id="NNG35209.1"/>
    </source>
</evidence>
<evidence type="ECO:0000313" key="4">
    <source>
        <dbReference type="Proteomes" id="UP000562984"/>
    </source>
</evidence>
<feature type="compositionally biased region" description="Polar residues" evidence="1">
    <location>
        <begin position="259"/>
        <end position="274"/>
    </location>
</feature>
<gene>
    <name evidence="3" type="ORF">HKD39_05675</name>
</gene>
<proteinExistence type="predicted"/>
<feature type="region of interest" description="Disordered" evidence="1">
    <location>
        <begin position="259"/>
        <end position="281"/>
    </location>
</feature>
<feature type="chain" id="PRO_5032976321" evidence="2">
    <location>
        <begin position="28"/>
        <end position="281"/>
    </location>
</feature>
<evidence type="ECO:0000256" key="2">
    <source>
        <dbReference type="SAM" id="SignalP"/>
    </source>
</evidence>
<name>A0A849A3M2_9ACTN</name>
<evidence type="ECO:0000256" key="1">
    <source>
        <dbReference type="SAM" id="MobiDB-lite"/>
    </source>
</evidence>
<keyword evidence="4" id="KW-1185">Reference proteome</keyword>
<comment type="caution">
    <text evidence="3">The sequence shown here is derived from an EMBL/GenBank/DDBJ whole genome shotgun (WGS) entry which is preliminary data.</text>
</comment>
<dbReference type="AlphaFoldDB" id="A0A849A3M2"/>
<feature type="signal peptide" evidence="2">
    <location>
        <begin position="1"/>
        <end position="27"/>
    </location>
</feature>
<dbReference type="RefSeq" id="WP_171198817.1">
    <property type="nucleotide sequence ID" value="NZ_JABEND010000002.1"/>
</dbReference>
<accession>A0A849A3M2</accession>
<dbReference type="EMBL" id="JABEND010000002">
    <property type="protein sequence ID" value="NNG35209.1"/>
    <property type="molecule type" value="Genomic_DNA"/>
</dbReference>
<organism evidence="3 4">
    <name type="scientific">Nakamurella aerolata</name>
    <dbReference type="NCBI Taxonomy" id="1656892"/>
    <lineage>
        <taxon>Bacteria</taxon>
        <taxon>Bacillati</taxon>
        <taxon>Actinomycetota</taxon>
        <taxon>Actinomycetes</taxon>
        <taxon>Nakamurellales</taxon>
        <taxon>Nakamurellaceae</taxon>
        <taxon>Nakamurella</taxon>
    </lineage>
</organism>
<dbReference type="Proteomes" id="UP000562984">
    <property type="component" value="Unassembled WGS sequence"/>
</dbReference>
<keyword evidence="2" id="KW-0732">Signal</keyword>